<evidence type="ECO:0000313" key="2">
    <source>
        <dbReference type="Proteomes" id="UP000062912"/>
    </source>
</evidence>
<protein>
    <submittedName>
        <fullName evidence="1">Uncharacterized protein</fullName>
    </submittedName>
</protein>
<dbReference type="EMBL" id="LPJR01000029">
    <property type="protein sequence ID" value="KWF29917.1"/>
    <property type="molecule type" value="Genomic_DNA"/>
</dbReference>
<reference evidence="1 2" key="1">
    <citation type="submission" date="2015-11" db="EMBL/GenBank/DDBJ databases">
        <title>Expanding the genomic diversity of Burkholderia species for the development of highly accurate diagnostics.</title>
        <authorList>
            <person name="Sahl J."/>
            <person name="Keim P."/>
            <person name="Wagner D."/>
        </authorList>
    </citation>
    <scope>NUCLEOTIDE SEQUENCE [LARGE SCALE GENOMIC DNA]</scope>
    <source>
        <strain evidence="1 2">MSMB368WGS</strain>
    </source>
</reference>
<dbReference type="AlphaFoldDB" id="A0A132EGQ1"/>
<dbReference type="Proteomes" id="UP000062912">
    <property type="component" value="Unassembled WGS sequence"/>
</dbReference>
<gene>
    <name evidence="1" type="ORF">WT56_16200</name>
</gene>
<organism evidence="1 2">
    <name type="scientific">Burkholderia pseudomultivorans</name>
    <dbReference type="NCBI Taxonomy" id="1207504"/>
    <lineage>
        <taxon>Bacteria</taxon>
        <taxon>Pseudomonadati</taxon>
        <taxon>Pseudomonadota</taxon>
        <taxon>Betaproteobacteria</taxon>
        <taxon>Burkholderiales</taxon>
        <taxon>Burkholderiaceae</taxon>
        <taxon>Burkholderia</taxon>
        <taxon>Burkholderia cepacia complex</taxon>
    </lineage>
</organism>
<proteinExistence type="predicted"/>
<comment type="caution">
    <text evidence="1">The sequence shown here is derived from an EMBL/GenBank/DDBJ whole genome shotgun (WGS) entry which is preliminary data.</text>
</comment>
<sequence>MPLVYCSALPVAEHEGIAKAVTPAVADVTFANTVFAAMFDRLLMEMPPVNVGEFANVAVPLTVRLLNMGDGYDCASVIAGKNSNARRIFFMAI</sequence>
<evidence type="ECO:0000313" key="1">
    <source>
        <dbReference type="EMBL" id="KWF29917.1"/>
    </source>
</evidence>
<name>A0A132EGQ1_9BURK</name>
<accession>A0A132EGQ1</accession>